<evidence type="ECO:0000256" key="10">
    <source>
        <dbReference type="HAMAP-Rule" id="MF_01569"/>
    </source>
</evidence>
<dbReference type="Proteomes" id="UP001212803">
    <property type="component" value="Chromosome"/>
</dbReference>
<comment type="catalytic activity">
    <reaction evidence="9 10">
        <text>tRNA(Pro) + L-proline + ATP = L-prolyl-tRNA(Pro) + AMP + diphosphate</text>
        <dbReference type="Rhea" id="RHEA:14305"/>
        <dbReference type="Rhea" id="RHEA-COMP:9700"/>
        <dbReference type="Rhea" id="RHEA-COMP:9702"/>
        <dbReference type="ChEBI" id="CHEBI:30616"/>
        <dbReference type="ChEBI" id="CHEBI:33019"/>
        <dbReference type="ChEBI" id="CHEBI:60039"/>
        <dbReference type="ChEBI" id="CHEBI:78442"/>
        <dbReference type="ChEBI" id="CHEBI:78532"/>
        <dbReference type="ChEBI" id="CHEBI:456215"/>
        <dbReference type="EC" id="6.1.1.15"/>
    </reaction>
</comment>
<dbReference type="Gene3D" id="3.90.960.10">
    <property type="entry name" value="YbaK/aminoacyl-tRNA synthetase-associated domain"/>
    <property type="match status" value="1"/>
</dbReference>
<evidence type="ECO:0000256" key="4">
    <source>
        <dbReference type="ARBA" id="ARBA00022598"/>
    </source>
</evidence>
<dbReference type="Pfam" id="PF04073">
    <property type="entry name" value="tRNA_edit"/>
    <property type="match status" value="1"/>
</dbReference>
<dbReference type="InterPro" id="IPR006195">
    <property type="entry name" value="aa-tRNA-synth_II"/>
</dbReference>
<keyword evidence="7 10" id="KW-0648">Protein biosynthesis</keyword>
<dbReference type="EC" id="6.1.1.15" evidence="10"/>
<keyword evidence="14" id="KW-1185">Reference proteome</keyword>
<protein>
    <recommendedName>
        <fullName evidence="10">Proline--tRNA ligase</fullName>
        <ecNumber evidence="10">6.1.1.15</ecNumber>
    </recommendedName>
    <alternativeName>
        <fullName evidence="10">Prolyl-tRNA synthetase</fullName>
        <shortName evidence="10">ProRS</shortName>
    </alternativeName>
</protein>
<evidence type="ECO:0000256" key="1">
    <source>
        <dbReference type="ARBA" id="ARBA00004496"/>
    </source>
</evidence>
<keyword evidence="5 10" id="KW-0547">Nucleotide-binding</keyword>
<dbReference type="SUPFAM" id="SSF55826">
    <property type="entry name" value="YbaK/ProRS associated domain"/>
    <property type="match status" value="1"/>
</dbReference>
<comment type="similarity">
    <text evidence="10">Belongs to the class-II aminoacyl-tRNA synthetase family. ProS type 1 subfamily.</text>
</comment>
<dbReference type="InterPro" id="IPR044140">
    <property type="entry name" value="ProRS_anticodon_short"/>
</dbReference>
<dbReference type="RefSeq" id="WP_270056301.1">
    <property type="nucleotide sequence ID" value="NZ_CP115149.1"/>
</dbReference>
<reference evidence="13 14" key="1">
    <citation type="journal article" date="2023" name="ISME J.">
        <title>Thermophilic Dehalococcoidia with unusual traits shed light on an unexpected past.</title>
        <authorList>
            <person name="Palmer M."/>
            <person name="Covington J.K."/>
            <person name="Zhou E.M."/>
            <person name="Thomas S.C."/>
            <person name="Habib N."/>
            <person name="Seymour C.O."/>
            <person name="Lai D."/>
            <person name="Johnston J."/>
            <person name="Hashimi A."/>
            <person name="Jiao J.Y."/>
            <person name="Muok A.R."/>
            <person name="Liu L."/>
            <person name="Xian W.D."/>
            <person name="Zhi X.Y."/>
            <person name="Li M.M."/>
            <person name="Silva L.P."/>
            <person name="Bowen B.P."/>
            <person name="Louie K."/>
            <person name="Briegel A."/>
            <person name="Pett-Ridge J."/>
            <person name="Weber P.K."/>
            <person name="Tocheva E.I."/>
            <person name="Woyke T."/>
            <person name="Northen T.R."/>
            <person name="Mayali X."/>
            <person name="Li W.J."/>
            <person name="Hedlund B.P."/>
        </authorList>
    </citation>
    <scope>NUCLEOTIDE SEQUENCE [LARGE SCALE GENOMIC DNA]</scope>
    <source>
        <strain evidence="13 14">YIM 72310</strain>
    </source>
</reference>
<dbReference type="InterPro" id="IPR033730">
    <property type="entry name" value="ProRS_core_prok"/>
</dbReference>
<dbReference type="SUPFAM" id="SSF52954">
    <property type="entry name" value="Class II aaRS ABD-related"/>
    <property type="match status" value="1"/>
</dbReference>
<keyword evidence="3 10" id="KW-0963">Cytoplasm</keyword>
<evidence type="ECO:0000256" key="5">
    <source>
        <dbReference type="ARBA" id="ARBA00022741"/>
    </source>
</evidence>
<feature type="transmembrane region" description="Helical" evidence="11">
    <location>
        <begin position="25"/>
        <end position="47"/>
    </location>
</feature>
<dbReference type="CDD" id="cd00861">
    <property type="entry name" value="ProRS_anticodon_short"/>
    <property type="match status" value="1"/>
</dbReference>
<dbReference type="NCBIfam" id="NF006625">
    <property type="entry name" value="PRK09194.1"/>
    <property type="match status" value="1"/>
</dbReference>
<dbReference type="InterPro" id="IPR004154">
    <property type="entry name" value="Anticodon-bd"/>
</dbReference>
<dbReference type="CDD" id="cd00779">
    <property type="entry name" value="ProRS_core_prok"/>
    <property type="match status" value="1"/>
</dbReference>
<dbReference type="InterPro" id="IPR023717">
    <property type="entry name" value="Pro-tRNA-Synthase_IIa_type1"/>
</dbReference>
<dbReference type="InterPro" id="IPR045864">
    <property type="entry name" value="aa-tRNA-synth_II/BPL/LPL"/>
</dbReference>
<evidence type="ECO:0000313" key="14">
    <source>
        <dbReference type="Proteomes" id="UP001212803"/>
    </source>
</evidence>
<dbReference type="PANTHER" id="PTHR42753">
    <property type="entry name" value="MITOCHONDRIAL RIBOSOME PROTEIN L39/PROLYL-TRNA LIGASE FAMILY MEMBER"/>
    <property type="match status" value="1"/>
</dbReference>
<evidence type="ECO:0000256" key="2">
    <source>
        <dbReference type="ARBA" id="ARBA00011738"/>
    </source>
</evidence>
<evidence type="ECO:0000313" key="13">
    <source>
        <dbReference type="EMBL" id="WBL35776.1"/>
    </source>
</evidence>
<sequence>MRMRQLLVKTLREAPAEAELTSHRLLLRAGLVVPLAAGLYCFTPLGWRVVRNIERIIREEMNASGALEVHLPALHPIELWEQSGRAALMGQTLFRLTDRKEREFALGPTHEEVISYLASRTIQSYRDLPVTLYQIQTKFRDEPRPRGGLIRLREFTMKDAYSFDTGWDTLDASYDAAFAAYQRIFRRAGVPVVPVAADSGAIGGKDSQEFVFLTDAGEDTILLCPGCGYAANAEKAEFVPPPPLPGEQAPAERVHTPGKRTIAEVAAFLGVEPRQTLKAVFYRADSKPVFVAIRGDLEVNEVKLKNALGAREVEPMDDATVRDLGLVAGSASPVGISGMPIVADTSAVEAVNLVGGANEPDYHLRNLNHGRDWQATLVAEIALARAGDACRTCGSPLETRRGIEMGHVFKLGTLYAEKMGVYYLDESGERRPCVMGCYGIGVERMLAAIIEANHDADGIAWPWEVAPFDAHVVAIGAGEPAVAEALRQVESALAAHGLEALVDDRDDSPGIKFKDADLIGMPARLTVSPRSLERGGVELRFRRGSESAVLPAADAAAAVAKARAEALGAGPA</sequence>
<comment type="subcellular location">
    <subcellularLocation>
        <location evidence="1 10">Cytoplasm</location>
    </subcellularLocation>
</comment>
<dbReference type="EMBL" id="CP115149">
    <property type="protein sequence ID" value="WBL35776.1"/>
    <property type="molecule type" value="Genomic_DNA"/>
</dbReference>
<keyword evidence="6 10" id="KW-0067">ATP-binding</keyword>
<feature type="domain" description="Aminoacyl-transfer RNA synthetases class-II family profile" evidence="12">
    <location>
        <begin position="46"/>
        <end position="462"/>
    </location>
</feature>
<dbReference type="SUPFAM" id="SSF55681">
    <property type="entry name" value="Class II aaRS and biotin synthetases"/>
    <property type="match status" value="1"/>
</dbReference>
<dbReference type="InterPro" id="IPR004500">
    <property type="entry name" value="Pro-tRNA-synth_IIa_bac-type"/>
</dbReference>
<dbReference type="PRINTS" id="PR01046">
    <property type="entry name" value="TRNASYNTHPRO"/>
</dbReference>
<dbReference type="PANTHER" id="PTHR42753:SF2">
    <property type="entry name" value="PROLINE--TRNA LIGASE"/>
    <property type="match status" value="1"/>
</dbReference>
<dbReference type="InterPro" id="IPR002314">
    <property type="entry name" value="aa-tRNA-synt_IIb"/>
</dbReference>
<dbReference type="Gene3D" id="3.30.930.10">
    <property type="entry name" value="Bira Bifunctional Protein, Domain 2"/>
    <property type="match status" value="2"/>
</dbReference>
<dbReference type="InterPro" id="IPR007214">
    <property type="entry name" value="YbaK/aa-tRNA-synth-assoc-dom"/>
</dbReference>
<dbReference type="InterPro" id="IPR036621">
    <property type="entry name" value="Anticodon-bd_dom_sf"/>
</dbReference>
<comment type="domain">
    <text evidence="10">Consists of three domains: the N-terminal catalytic domain, the editing domain and the C-terminal anticodon-binding domain.</text>
</comment>
<proteinExistence type="inferred from homology"/>
<dbReference type="Pfam" id="PF03129">
    <property type="entry name" value="HGTP_anticodon"/>
    <property type="match status" value="1"/>
</dbReference>
<dbReference type="Gene3D" id="3.40.50.800">
    <property type="entry name" value="Anticodon-binding domain"/>
    <property type="match status" value="1"/>
</dbReference>
<comment type="function">
    <text evidence="10">Catalyzes the attachment of proline to tRNA(Pro) in a two-step reaction: proline is first activated by ATP to form Pro-AMP and then transferred to the acceptor end of tRNA(Pro). As ProRS can inadvertently accommodate and process non-cognate amino acids such as alanine and cysteine, to avoid such errors it has two additional distinct editing activities against alanine. One activity is designated as 'pretransfer' editing and involves the tRNA(Pro)-independent hydrolysis of activated Ala-AMP. The other activity is designated 'posttransfer' editing and involves deacylation of mischarged Ala-tRNA(Pro). The misacylated Cys-tRNA(Pro) is not edited by ProRS.</text>
</comment>
<evidence type="ECO:0000256" key="9">
    <source>
        <dbReference type="ARBA" id="ARBA00047671"/>
    </source>
</evidence>
<evidence type="ECO:0000256" key="7">
    <source>
        <dbReference type="ARBA" id="ARBA00022917"/>
    </source>
</evidence>
<evidence type="ECO:0000256" key="11">
    <source>
        <dbReference type="SAM" id="Phobius"/>
    </source>
</evidence>
<comment type="subunit">
    <text evidence="2 10">Homodimer.</text>
</comment>
<dbReference type="InterPro" id="IPR050062">
    <property type="entry name" value="Pro-tRNA_synthetase"/>
</dbReference>
<evidence type="ECO:0000256" key="6">
    <source>
        <dbReference type="ARBA" id="ARBA00022840"/>
    </source>
</evidence>
<dbReference type="NCBIfam" id="TIGR00409">
    <property type="entry name" value="proS_fam_II"/>
    <property type="match status" value="1"/>
</dbReference>
<dbReference type="GO" id="GO:0004827">
    <property type="term" value="F:proline-tRNA ligase activity"/>
    <property type="evidence" value="ECO:0007669"/>
    <property type="project" value="UniProtKB-EC"/>
</dbReference>
<keyword evidence="11" id="KW-0812">Transmembrane</keyword>
<dbReference type="InterPro" id="IPR036754">
    <property type="entry name" value="YbaK/aa-tRNA-synt-asso_dom_sf"/>
</dbReference>
<dbReference type="CDD" id="cd04334">
    <property type="entry name" value="ProRS-INS"/>
    <property type="match status" value="1"/>
</dbReference>
<gene>
    <name evidence="10" type="primary">proS</name>
    <name evidence="13" type="ORF">O0235_13530</name>
</gene>
<keyword evidence="4 10" id="KW-0436">Ligase</keyword>
<accession>A0ABY7M5G3</accession>
<organism evidence="13 14">
    <name type="scientific">Tepidiforma flava</name>
    <dbReference type="NCBI Taxonomy" id="3004094"/>
    <lineage>
        <taxon>Bacteria</taxon>
        <taxon>Bacillati</taxon>
        <taxon>Chloroflexota</taxon>
        <taxon>Tepidiformia</taxon>
        <taxon>Tepidiformales</taxon>
        <taxon>Tepidiformaceae</taxon>
        <taxon>Tepidiforma</taxon>
    </lineage>
</organism>
<name>A0ABY7M5G3_9CHLR</name>
<dbReference type="HAMAP" id="MF_01569">
    <property type="entry name" value="Pro_tRNA_synth_type1"/>
    <property type="match status" value="1"/>
</dbReference>
<evidence type="ECO:0000256" key="8">
    <source>
        <dbReference type="ARBA" id="ARBA00023146"/>
    </source>
</evidence>
<dbReference type="Pfam" id="PF00587">
    <property type="entry name" value="tRNA-synt_2b"/>
    <property type="match status" value="1"/>
</dbReference>
<keyword evidence="8 10" id="KW-0030">Aminoacyl-tRNA synthetase</keyword>
<evidence type="ECO:0000256" key="3">
    <source>
        <dbReference type="ARBA" id="ARBA00022490"/>
    </source>
</evidence>
<evidence type="ECO:0000259" key="12">
    <source>
        <dbReference type="PROSITE" id="PS50862"/>
    </source>
</evidence>
<dbReference type="InterPro" id="IPR002316">
    <property type="entry name" value="Pro-tRNA-ligase_IIa"/>
</dbReference>
<keyword evidence="11" id="KW-1133">Transmembrane helix</keyword>
<dbReference type="PROSITE" id="PS50862">
    <property type="entry name" value="AA_TRNA_LIGASE_II"/>
    <property type="match status" value="1"/>
</dbReference>
<keyword evidence="11" id="KW-0472">Membrane</keyword>